<keyword evidence="2" id="KW-1185">Reference proteome</keyword>
<reference evidence="1 2" key="1">
    <citation type="submission" date="2021-06" db="EMBL/GenBank/DDBJ databases">
        <authorList>
            <person name="Grouzdev D.S."/>
            <person name="Koziaeva V."/>
        </authorList>
    </citation>
    <scope>NUCLEOTIDE SEQUENCE [LARGE SCALE GENOMIC DNA]</scope>
    <source>
        <strain evidence="1 2">22</strain>
    </source>
</reference>
<protein>
    <submittedName>
        <fullName evidence="1">Xanthine dehydrogenase</fullName>
    </submittedName>
</protein>
<evidence type="ECO:0000313" key="2">
    <source>
        <dbReference type="Proteomes" id="UP000766595"/>
    </source>
</evidence>
<proteinExistence type="predicted"/>
<dbReference type="EMBL" id="JAHHZF010000005">
    <property type="protein sequence ID" value="MBT9290204.1"/>
    <property type="molecule type" value="Genomic_DNA"/>
</dbReference>
<accession>A0A947DAJ0</accession>
<gene>
    <name evidence="1" type="ORF">KL771_12095</name>
</gene>
<dbReference type="AlphaFoldDB" id="A0A947DAJ0"/>
<dbReference type="Proteomes" id="UP000766595">
    <property type="component" value="Unassembled WGS sequence"/>
</dbReference>
<evidence type="ECO:0000313" key="1">
    <source>
        <dbReference type="EMBL" id="MBT9290204.1"/>
    </source>
</evidence>
<comment type="caution">
    <text evidence="1">The sequence shown here is derived from an EMBL/GenBank/DDBJ whole genome shotgun (WGS) entry which is preliminary data.</text>
</comment>
<organism evidence="1 2">
    <name type="scientific">Prosthecodimorpha staleyi</name>
    <dbReference type="NCBI Taxonomy" id="2840188"/>
    <lineage>
        <taxon>Bacteria</taxon>
        <taxon>Pseudomonadati</taxon>
        <taxon>Pseudomonadota</taxon>
        <taxon>Alphaproteobacteria</taxon>
        <taxon>Hyphomicrobiales</taxon>
        <taxon>Ancalomicrobiaceae</taxon>
        <taxon>Prosthecodimorpha</taxon>
    </lineage>
</organism>
<dbReference type="RefSeq" id="WP_261968810.1">
    <property type="nucleotide sequence ID" value="NZ_JAHHZF010000005.1"/>
</dbReference>
<name>A0A947DAJ0_9HYPH</name>
<sequence>MPLNRIGAGPRAAPLVLVLGTNEIASSVAIRLNRIGHAVILAHDPHPPVIRRGMAFHDILFGEDVQVDGIGAEPVEQGRDLLTFADGPARIGITRLGFVDLCPFAAFDVLIDARMNKYAVIPDLRHLAAVTVGLGPGFEIGRNCDVAVETRPGRNGELVTEGATAAADGRSNPLGGLGRERFVYSAGPGRWRTSFEIGMRVYRGMVVGHLAGLPVAAPLDGVLRGLVRDDTEVAGHVKLLEIDPRSRWQAAWRGTDERGRTIADATAAALMRHRLAIGAGPSGRRDGRTLGG</sequence>